<dbReference type="InterPro" id="IPR039374">
    <property type="entry name" value="SIP_fam"/>
</dbReference>
<accession>A0A379N141</accession>
<dbReference type="Gene3D" id="2.40.30.10">
    <property type="entry name" value="Translation factors"/>
    <property type="match status" value="1"/>
</dbReference>
<dbReference type="PANTHER" id="PTHR30157">
    <property type="entry name" value="FERRIC REDUCTASE, NADPH-DEPENDENT"/>
    <property type="match status" value="1"/>
</dbReference>
<reference evidence="3 4" key="1">
    <citation type="submission" date="2018-06" db="EMBL/GenBank/DDBJ databases">
        <authorList>
            <consortium name="Pathogen Informatics"/>
            <person name="Doyle S."/>
        </authorList>
    </citation>
    <scope>NUCLEOTIDE SEQUENCE [LARGE SCALE GENOMIC DNA]</scope>
    <source>
        <strain evidence="3 4">NCTC13291</strain>
    </source>
</reference>
<evidence type="ECO:0000259" key="2">
    <source>
        <dbReference type="PROSITE" id="PS51384"/>
    </source>
</evidence>
<dbReference type="Pfam" id="PF08021">
    <property type="entry name" value="FAD_binding_9"/>
    <property type="match status" value="1"/>
</dbReference>
<dbReference type="InterPro" id="IPR017927">
    <property type="entry name" value="FAD-bd_FR_type"/>
</dbReference>
<dbReference type="SUPFAM" id="SSF63380">
    <property type="entry name" value="Riboflavin synthase domain-like"/>
    <property type="match status" value="1"/>
</dbReference>
<dbReference type="Proteomes" id="UP000254919">
    <property type="component" value="Unassembled WGS sequence"/>
</dbReference>
<dbReference type="AlphaFoldDB" id="A0A379N141"/>
<comment type="similarity">
    <text evidence="1">Belongs to the SIP oxidoreductase family.</text>
</comment>
<proteinExistence type="inferred from homology"/>
<dbReference type="InterPro" id="IPR017938">
    <property type="entry name" value="Riboflavin_synthase-like_b-brl"/>
</dbReference>
<dbReference type="GeneID" id="99632677"/>
<feature type="domain" description="FAD-binding FR-type" evidence="2">
    <location>
        <begin position="20"/>
        <end position="143"/>
    </location>
</feature>
<evidence type="ECO:0000313" key="3">
    <source>
        <dbReference type="EMBL" id="SUE40010.1"/>
    </source>
</evidence>
<dbReference type="InterPro" id="IPR013113">
    <property type="entry name" value="SIP_FAD-bd"/>
</dbReference>
<evidence type="ECO:0000256" key="1">
    <source>
        <dbReference type="ARBA" id="ARBA00035644"/>
    </source>
</evidence>
<dbReference type="InterPro" id="IPR007037">
    <property type="entry name" value="SIP_rossman_dom"/>
</dbReference>
<dbReference type="CDD" id="cd06193">
    <property type="entry name" value="siderophore_interacting"/>
    <property type="match status" value="1"/>
</dbReference>
<dbReference type="FunFam" id="2.40.30.10:FF:000055">
    <property type="entry name" value="Siderophore-interacting family protein"/>
    <property type="match status" value="1"/>
</dbReference>
<dbReference type="PROSITE" id="PS51384">
    <property type="entry name" value="FAD_FR"/>
    <property type="match status" value="1"/>
</dbReference>
<dbReference type="Gene3D" id="3.40.50.80">
    <property type="entry name" value="Nucleotide-binding domain of ferredoxin-NADP reductase (FNR) module"/>
    <property type="match status" value="1"/>
</dbReference>
<dbReference type="Pfam" id="PF04954">
    <property type="entry name" value="SIP"/>
    <property type="match status" value="1"/>
</dbReference>
<dbReference type="RefSeq" id="WP_019462160.1">
    <property type="nucleotide sequence ID" value="NZ_CBCSHT010000010.1"/>
</dbReference>
<gene>
    <name evidence="3" type="primary">yqjH</name>
    <name evidence="3" type="ORF">NCTC13291_01628</name>
</gene>
<organism evidence="3 4">
    <name type="scientific">Roseomonas mucosa</name>
    <dbReference type="NCBI Taxonomy" id="207340"/>
    <lineage>
        <taxon>Bacteria</taxon>
        <taxon>Pseudomonadati</taxon>
        <taxon>Pseudomonadota</taxon>
        <taxon>Alphaproteobacteria</taxon>
        <taxon>Acetobacterales</taxon>
        <taxon>Roseomonadaceae</taxon>
        <taxon>Roseomonas</taxon>
    </lineage>
</organism>
<keyword evidence="3" id="KW-0560">Oxidoreductase</keyword>
<dbReference type="EMBL" id="UGVN01000001">
    <property type="protein sequence ID" value="SUE40010.1"/>
    <property type="molecule type" value="Genomic_DNA"/>
</dbReference>
<name>A0A379N141_9PROT</name>
<dbReference type="InterPro" id="IPR039261">
    <property type="entry name" value="FNR_nucleotide-bd"/>
</dbReference>
<dbReference type="GO" id="GO:0052851">
    <property type="term" value="F:ferric-chelate reductase (NADPH) activity"/>
    <property type="evidence" value="ECO:0007669"/>
    <property type="project" value="UniProtKB-EC"/>
</dbReference>
<dbReference type="PANTHER" id="PTHR30157:SF0">
    <property type="entry name" value="NADPH-DEPENDENT FERRIC-CHELATE REDUCTASE"/>
    <property type="match status" value="1"/>
</dbReference>
<evidence type="ECO:0000313" key="4">
    <source>
        <dbReference type="Proteomes" id="UP000254919"/>
    </source>
</evidence>
<dbReference type="EC" id="1.16.1.9" evidence="3"/>
<protein>
    <submittedName>
        <fullName evidence="3">NADPH-dependent ferric-chelate reductase</fullName>
        <ecNumber evidence="3">1.16.1.9</ecNumber>
    </submittedName>
</protein>
<sequence>MDTGMEKAPARVARRVRHELRFRQLDVTQVEDITPAMRRITLAGPDLAGFTSLSFDDHVKLFFPEPGAPLALPVAGPNGVVFPEGQPRPSARDYTPRRYDEAAGILEIDFALHENGPATDWASRARPGDRIGLGGPRGSFVIPMDFDWHLLVGDETALPAIGRRLEELPEGSHALVIAEVAGPAEEQVWRSQAKLDLRWVHRGRVPPGQGGGLEEALRALTLPGGEGYAWVACESLVAKRLRQILVERHGLPKERIKAAGYWKLGAAGAHETHND</sequence>